<keyword evidence="1" id="KW-0812">Transmembrane</keyword>
<accession>A0A915JSM2</accession>
<dbReference type="SUPFAM" id="SSF81321">
    <property type="entry name" value="Family A G protein-coupled receptor-like"/>
    <property type="match status" value="1"/>
</dbReference>
<dbReference type="Proteomes" id="UP000887565">
    <property type="component" value="Unplaced"/>
</dbReference>
<sequence length="135" mass="15324">MSQNQPSINAYDYNFMIHNLSVNFSDWSNDSGVGAATLPPWYVHDLELISSAYNRFKSTHELTENCLNKIDFLLLLLGVFGNMAALTTMFKRRSSMGTPSFVYHKALVAADLLFCLNFLFMKFVEQSTRSVSSFL</sequence>
<keyword evidence="1" id="KW-1133">Transmembrane helix</keyword>
<evidence type="ECO:0000313" key="2">
    <source>
        <dbReference type="Proteomes" id="UP000887565"/>
    </source>
</evidence>
<dbReference type="WBParaSite" id="nRc.2.0.1.t29074-RA">
    <property type="protein sequence ID" value="nRc.2.0.1.t29074-RA"/>
    <property type="gene ID" value="nRc.2.0.1.g29074"/>
</dbReference>
<name>A0A915JSM2_ROMCU</name>
<keyword evidence="1" id="KW-0472">Membrane</keyword>
<evidence type="ECO:0000256" key="1">
    <source>
        <dbReference type="SAM" id="Phobius"/>
    </source>
</evidence>
<keyword evidence="2" id="KW-1185">Reference proteome</keyword>
<evidence type="ECO:0000313" key="3">
    <source>
        <dbReference type="WBParaSite" id="nRc.2.0.1.t29074-RA"/>
    </source>
</evidence>
<proteinExistence type="predicted"/>
<protein>
    <submittedName>
        <fullName evidence="3">G-protein coupled receptors family 1 profile domain-containing protein</fullName>
    </submittedName>
</protein>
<feature type="transmembrane region" description="Helical" evidence="1">
    <location>
        <begin position="102"/>
        <end position="120"/>
    </location>
</feature>
<dbReference type="Gene3D" id="1.20.1070.10">
    <property type="entry name" value="Rhodopsin 7-helix transmembrane proteins"/>
    <property type="match status" value="1"/>
</dbReference>
<dbReference type="AlphaFoldDB" id="A0A915JSM2"/>
<reference evidence="3" key="1">
    <citation type="submission" date="2022-11" db="UniProtKB">
        <authorList>
            <consortium name="WormBaseParasite"/>
        </authorList>
    </citation>
    <scope>IDENTIFICATION</scope>
</reference>
<feature type="transmembrane region" description="Helical" evidence="1">
    <location>
        <begin position="72"/>
        <end position="90"/>
    </location>
</feature>
<organism evidence="2 3">
    <name type="scientific">Romanomermis culicivorax</name>
    <name type="common">Nematode worm</name>
    <dbReference type="NCBI Taxonomy" id="13658"/>
    <lineage>
        <taxon>Eukaryota</taxon>
        <taxon>Metazoa</taxon>
        <taxon>Ecdysozoa</taxon>
        <taxon>Nematoda</taxon>
        <taxon>Enoplea</taxon>
        <taxon>Dorylaimia</taxon>
        <taxon>Mermithida</taxon>
        <taxon>Mermithoidea</taxon>
        <taxon>Mermithidae</taxon>
        <taxon>Romanomermis</taxon>
    </lineage>
</organism>